<protein>
    <submittedName>
        <fullName evidence="2">NAD(P)/FAD-dependent oxidoreductase</fullName>
        <ecNumber evidence="2">1.-.-.-</ecNumber>
    </submittedName>
</protein>
<reference evidence="2 3" key="1">
    <citation type="submission" date="2024-09" db="EMBL/GenBank/DDBJ databases">
        <authorList>
            <person name="Sun Q."/>
            <person name="Mori K."/>
        </authorList>
    </citation>
    <scope>NUCLEOTIDE SEQUENCE [LARGE SCALE GENOMIC DNA]</scope>
    <source>
        <strain evidence="2 3">JCM 12763</strain>
    </source>
</reference>
<keyword evidence="2" id="KW-0560">Oxidoreductase</keyword>
<evidence type="ECO:0000259" key="1">
    <source>
        <dbReference type="Pfam" id="PF01593"/>
    </source>
</evidence>
<dbReference type="InterPro" id="IPR002937">
    <property type="entry name" value="Amino_oxidase"/>
</dbReference>
<dbReference type="InterPro" id="IPR036188">
    <property type="entry name" value="FAD/NAD-bd_sf"/>
</dbReference>
<dbReference type="Pfam" id="PF01593">
    <property type="entry name" value="Amino_oxidase"/>
    <property type="match status" value="1"/>
</dbReference>
<dbReference type="EC" id="1.-.-.-" evidence="2"/>
<dbReference type="GO" id="GO:0016491">
    <property type="term" value="F:oxidoreductase activity"/>
    <property type="evidence" value="ECO:0007669"/>
    <property type="project" value="UniProtKB-KW"/>
</dbReference>
<gene>
    <name evidence="2" type="ORF">ACFFN0_06725</name>
</gene>
<name>A0ABV5V1W0_9MICO</name>
<proteinExistence type="predicted"/>
<dbReference type="Proteomes" id="UP001589613">
    <property type="component" value="Unassembled WGS sequence"/>
</dbReference>
<dbReference type="PANTHER" id="PTHR42841">
    <property type="entry name" value="AMINE OXIDASE"/>
    <property type="match status" value="1"/>
</dbReference>
<dbReference type="SUPFAM" id="SSF51905">
    <property type="entry name" value="FAD/NAD(P)-binding domain"/>
    <property type="match status" value="1"/>
</dbReference>
<evidence type="ECO:0000313" key="2">
    <source>
        <dbReference type="EMBL" id="MFB9731730.1"/>
    </source>
</evidence>
<dbReference type="Gene3D" id="3.50.50.60">
    <property type="entry name" value="FAD/NAD(P)-binding domain"/>
    <property type="match status" value="1"/>
</dbReference>
<evidence type="ECO:0000313" key="3">
    <source>
        <dbReference type="Proteomes" id="UP001589613"/>
    </source>
</evidence>
<accession>A0ABV5V1W0</accession>
<sequence>MPAQTEVVVVGAGLAGLTCALTLQEHGVSVRVLEASDGVGGRVRTDVVDGFRLDRGFQVLNPAYPMVKELVDLKALDLQKMTAGVAIRSTRTEELLVVADPRREPQLLAQTLRSGKLHPASVASLARWAAPALSTSNLLANVEDDVPRHRSMDDAGFVGPLRKIVDGFLAGVLLEDDGSTSTVFTQLLVRTFALGTPGLPAQGMQALPEQLAARLTTPVELGKEVAEVGSGQVRTVDGEEITADLVVVATDPTTAGHLTGRPVKPGKGYTTHWYAVTHPPTDLKAVVIDQRENPGPVVVSSVVTNVAPGYAPDGRALVQASSLWRGGQDPVTDEDVLRHVGGLYGVDTTDWQLLRRDDIPYALPAEPAPFQERAAMEVAEGLIVAGDHMDMASIDGAMTSGKRAAEGYLHRRGLLD</sequence>
<organism evidence="2 3">
    <name type="scientific">Ornithinimicrobium kibberense</name>
    <dbReference type="NCBI Taxonomy" id="282060"/>
    <lineage>
        <taxon>Bacteria</taxon>
        <taxon>Bacillati</taxon>
        <taxon>Actinomycetota</taxon>
        <taxon>Actinomycetes</taxon>
        <taxon>Micrococcales</taxon>
        <taxon>Ornithinimicrobiaceae</taxon>
        <taxon>Ornithinimicrobium</taxon>
    </lineage>
</organism>
<dbReference type="RefSeq" id="WP_141337658.1">
    <property type="nucleotide sequence ID" value="NZ_JBHMAX010000013.1"/>
</dbReference>
<comment type="caution">
    <text evidence="2">The sequence shown here is derived from an EMBL/GenBank/DDBJ whole genome shotgun (WGS) entry which is preliminary data.</text>
</comment>
<keyword evidence="3" id="KW-1185">Reference proteome</keyword>
<dbReference type="EMBL" id="JBHMAX010000013">
    <property type="protein sequence ID" value="MFB9731730.1"/>
    <property type="molecule type" value="Genomic_DNA"/>
</dbReference>
<feature type="domain" description="Amine oxidase" evidence="1">
    <location>
        <begin position="14"/>
        <end position="406"/>
    </location>
</feature>